<evidence type="ECO:0000256" key="8">
    <source>
        <dbReference type="SAM" id="MobiDB-lite"/>
    </source>
</evidence>
<keyword evidence="3" id="KW-0808">Transferase</keyword>
<feature type="region of interest" description="Disordered" evidence="8">
    <location>
        <begin position="281"/>
        <end position="300"/>
    </location>
</feature>
<dbReference type="GO" id="GO:0008168">
    <property type="term" value="F:methyltransferase activity"/>
    <property type="evidence" value="ECO:0007669"/>
    <property type="project" value="UniProtKB-KW"/>
</dbReference>
<keyword evidence="6" id="KW-0238">DNA-binding</keyword>
<accession>A0ABD1ZMH3</accession>
<feature type="domain" description="SAM-dependent MTase DRM-type" evidence="9">
    <location>
        <begin position="419"/>
        <end position="729"/>
    </location>
</feature>
<keyword evidence="7" id="KW-0539">Nucleus</keyword>
<evidence type="ECO:0000256" key="7">
    <source>
        <dbReference type="ARBA" id="ARBA00023242"/>
    </source>
</evidence>
<dbReference type="Gene3D" id="3.40.50.150">
    <property type="entry name" value="Vaccinia Virus protein VP39"/>
    <property type="match status" value="1"/>
</dbReference>
<dbReference type="SUPFAM" id="SSF53335">
    <property type="entry name" value="S-adenosyl-L-methionine-dependent methyltransferases"/>
    <property type="match status" value="1"/>
</dbReference>
<evidence type="ECO:0000256" key="4">
    <source>
        <dbReference type="ARBA" id="ARBA00022691"/>
    </source>
</evidence>
<keyword evidence="2" id="KW-0489">Methyltransferase</keyword>
<dbReference type="PROSITE" id="PS51680">
    <property type="entry name" value="SAM_MT_DRM"/>
    <property type="match status" value="1"/>
</dbReference>
<dbReference type="GO" id="GO:0003677">
    <property type="term" value="F:DNA binding"/>
    <property type="evidence" value="ECO:0007669"/>
    <property type="project" value="UniProtKB-KW"/>
</dbReference>
<evidence type="ECO:0000256" key="5">
    <source>
        <dbReference type="ARBA" id="ARBA00022737"/>
    </source>
</evidence>
<sequence>MGDIGAISDLVTGMCNSVVVQPHPTSPPNPPGASSSIRAAIDSAAAEAASIALAKLIWVGYSHEQASEAIRLCGSVDPDEIAEFIVKQTESEAKAVKNRLRNDTSFRPQTAVLRICEPGNGNSSLEAIPPTSEVVIGKGKAPMYQENDKDPEPDDVRPGLSSAETATGILVQMGFKTEDIANAIKVHGSGDVDILANYIVSASSDLHLDQDHREVINGESSNPSDLDLEEKDDLPYQDLEVFKQVTAMEFDAVKVSRAIGICGVTASVDQVLDLLTGDGASEKVETPMNEDADEDNTSSSKLDQLLEMGYRYVQCRRAVDTYGEDSIFELCDYLDALREEDNAEEGLDLELSSRNGRSSSDSDDEYDEEVKDVYQQKKRRKGRGKTAQIARNKKLCSPGKEDMIHRNRTGFGLPGGTVIARTLPVDVARPPYFFFENVENMPQGEWSNIRRHLFNIEPEIMDALNFSVCRRPRGYIHNLPLEGREVILAKPPMTIQELMGNAAKYWPSWDKRVKLNTICTRSATDFVWRQIKDHLEACEKRGYPSEEEVKNIMYWARKWNLVWVQPNKLAPLSPEEVEISLGFDKHHTRILYSPVDRIKVLGNSFQGFHGEDGRILCYTFHIRFRKGVHMERMIIGFQQLVQLIQHDRKGLESGVRNCAHIVSCLVEKCIRVEGILYRSSCPGFCTFSLSVTVFSPGSRGSAHFVCKFLIFLECGNFPGKEGMVARHLG</sequence>
<dbReference type="GO" id="GO:0005634">
    <property type="term" value="C:nucleus"/>
    <property type="evidence" value="ECO:0007669"/>
    <property type="project" value="UniProtKB-SubCell"/>
</dbReference>
<feature type="region of interest" description="Disordered" evidence="8">
    <location>
        <begin position="143"/>
        <end position="163"/>
    </location>
</feature>
<evidence type="ECO:0000259" key="9">
    <source>
        <dbReference type="PROSITE" id="PS51680"/>
    </source>
</evidence>
<name>A0ABD1ZMH3_9MARC</name>
<keyword evidence="11" id="KW-1185">Reference proteome</keyword>
<dbReference type="EMBL" id="JBHFFA010000001">
    <property type="protein sequence ID" value="KAL2652649.1"/>
    <property type="molecule type" value="Genomic_DNA"/>
</dbReference>
<evidence type="ECO:0000256" key="2">
    <source>
        <dbReference type="ARBA" id="ARBA00022603"/>
    </source>
</evidence>
<evidence type="ECO:0000313" key="10">
    <source>
        <dbReference type="EMBL" id="KAL2652649.1"/>
    </source>
</evidence>
<evidence type="ECO:0000313" key="11">
    <source>
        <dbReference type="Proteomes" id="UP001605036"/>
    </source>
</evidence>
<feature type="compositionally biased region" description="Acidic residues" evidence="8">
    <location>
        <begin position="361"/>
        <end position="370"/>
    </location>
</feature>
<feature type="compositionally biased region" description="Basic and acidic residues" evidence="8">
    <location>
        <begin position="146"/>
        <end position="157"/>
    </location>
</feature>
<dbReference type="GO" id="GO:0032259">
    <property type="term" value="P:methylation"/>
    <property type="evidence" value="ECO:0007669"/>
    <property type="project" value="UniProtKB-KW"/>
</dbReference>
<comment type="subcellular location">
    <subcellularLocation>
        <location evidence="1">Nucleus</location>
    </subcellularLocation>
</comment>
<dbReference type="PANTHER" id="PTHR23068:SF25">
    <property type="entry name" value="DNA (CYTOSINE-5)-METHYLTRANSFERASE DRM2"/>
    <property type="match status" value="1"/>
</dbReference>
<feature type="region of interest" description="Disordered" evidence="8">
    <location>
        <begin position="345"/>
        <end position="386"/>
    </location>
</feature>
<dbReference type="InterPro" id="IPR029063">
    <property type="entry name" value="SAM-dependent_MTases_sf"/>
</dbReference>
<gene>
    <name evidence="10" type="ORF">R1flu_020777</name>
</gene>
<evidence type="ECO:0000256" key="6">
    <source>
        <dbReference type="ARBA" id="ARBA00023125"/>
    </source>
</evidence>
<evidence type="ECO:0000256" key="1">
    <source>
        <dbReference type="ARBA" id="ARBA00004123"/>
    </source>
</evidence>
<evidence type="ECO:0000256" key="3">
    <source>
        <dbReference type="ARBA" id="ARBA00022679"/>
    </source>
</evidence>
<keyword evidence="5" id="KW-0677">Repeat</keyword>
<dbReference type="Proteomes" id="UP001605036">
    <property type="component" value="Unassembled WGS sequence"/>
</dbReference>
<dbReference type="PANTHER" id="PTHR23068">
    <property type="entry name" value="DNA CYTOSINE-5- -METHYLTRANSFERASE 3-RELATED"/>
    <property type="match status" value="1"/>
</dbReference>
<organism evidence="10 11">
    <name type="scientific">Riccia fluitans</name>
    <dbReference type="NCBI Taxonomy" id="41844"/>
    <lineage>
        <taxon>Eukaryota</taxon>
        <taxon>Viridiplantae</taxon>
        <taxon>Streptophyta</taxon>
        <taxon>Embryophyta</taxon>
        <taxon>Marchantiophyta</taxon>
        <taxon>Marchantiopsida</taxon>
        <taxon>Marchantiidae</taxon>
        <taxon>Marchantiales</taxon>
        <taxon>Ricciaceae</taxon>
        <taxon>Riccia</taxon>
    </lineage>
</organism>
<dbReference type="InterPro" id="IPR050390">
    <property type="entry name" value="C5-Methyltransferase"/>
</dbReference>
<keyword evidence="4" id="KW-0949">S-adenosyl-L-methionine</keyword>
<dbReference type="InterPro" id="IPR030380">
    <property type="entry name" value="SAM_MeTfrase_DRM"/>
</dbReference>
<reference evidence="10 11" key="1">
    <citation type="submission" date="2024-09" db="EMBL/GenBank/DDBJ databases">
        <title>Chromosome-scale assembly of Riccia fluitans.</title>
        <authorList>
            <person name="Paukszto L."/>
            <person name="Sawicki J."/>
            <person name="Karawczyk K."/>
            <person name="Piernik-Szablinska J."/>
            <person name="Szczecinska M."/>
            <person name="Mazdziarz M."/>
        </authorList>
    </citation>
    <scope>NUCLEOTIDE SEQUENCE [LARGE SCALE GENOMIC DNA]</scope>
    <source>
        <strain evidence="10">Rf_01</strain>
        <tissue evidence="10">Aerial parts of the thallus</tissue>
    </source>
</reference>
<dbReference type="AlphaFoldDB" id="A0ABD1ZMH3"/>
<comment type="caution">
    <text evidence="10">The sequence shown here is derived from an EMBL/GenBank/DDBJ whole genome shotgun (WGS) entry which is preliminary data.</text>
</comment>
<proteinExistence type="predicted"/>
<protein>
    <recommendedName>
        <fullName evidence="9">SAM-dependent MTase DRM-type domain-containing protein</fullName>
    </recommendedName>
</protein>